<proteinExistence type="predicted"/>
<organism evidence="2 3">
    <name type="scientific">Xylella fastidiosa (strain M23)</name>
    <dbReference type="NCBI Taxonomy" id="405441"/>
    <lineage>
        <taxon>Bacteria</taxon>
        <taxon>Pseudomonadati</taxon>
        <taxon>Pseudomonadota</taxon>
        <taxon>Gammaproteobacteria</taxon>
        <taxon>Lysobacterales</taxon>
        <taxon>Lysobacteraceae</taxon>
        <taxon>Xylella</taxon>
    </lineage>
</organism>
<feature type="compositionally biased region" description="Basic and acidic residues" evidence="1">
    <location>
        <begin position="1"/>
        <end position="12"/>
    </location>
</feature>
<evidence type="ECO:0000313" key="3">
    <source>
        <dbReference type="Proteomes" id="UP000001698"/>
    </source>
</evidence>
<dbReference type="EMBL" id="CP001012">
    <property type="protein sequence ID" value="ACB93644.1"/>
    <property type="molecule type" value="Genomic_DNA"/>
</dbReference>
<evidence type="ECO:0000313" key="2">
    <source>
        <dbReference type="EMBL" id="ACB93644.1"/>
    </source>
</evidence>
<reference evidence="2 3" key="1">
    <citation type="journal article" date="2010" name="J. Bacteriol.">
        <title>Whole genome sequences of two Xylella fastidiosa strains (M12 and M23) causing almond leaf scorch disease in California.</title>
        <authorList>
            <person name="Chen J."/>
            <person name="Xie G."/>
            <person name="Han S."/>
            <person name="Chertkov O."/>
            <person name="Sims D."/>
            <person name="Civerolo E.L."/>
        </authorList>
    </citation>
    <scope>NUCLEOTIDE SEQUENCE [LARGE SCALE GENOMIC DNA]</scope>
    <source>
        <strain evidence="3">M23</strain>
        <plasmid evidence="2 3">pXFAS01</plasmid>
    </source>
</reference>
<evidence type="ECO:0008006" key="4">
    <source>
        <dbReference type="Google" id="ProtNLM"/>
    </source>
</evidence>
<dbReference type="InterPro" id="IPR035225">
    <property type="entry name" value="DUF5338"/>
</dbReference>
<name>B2IAU5_XYLF2</name>
<feature type="compositionally biased region" description="Low complexity" evidence="1">
    <location>
        <begin position="99"/>
        <end position="116"/>
    </location>
</feature>
<feature type="region of interest" description="Disordered" evidence="1">
    <location>
        <begin position="79"/>
        <end position="131"/>
    </location>
</feature>
<dbReference type="Pfam" id="PF17273">
    <property type="entry name" value="DUF5338"/>
    <property type="match status" value="1"/>
</dbReference>
<accession>B2IAU5</accession>
<dbReference type="AlphaFoldDB" id="B2IAU5"/>
<evidence type="ECO:0000256" key="1">
    <source>
        <dbReference type="SAM" id="MobiDB-lite"/>
    </source>
</evidence>
<dbReference type="KEGG" id="xfn:XfasM23_2251"/>
<keyword evidence="2" id="KW-0614">Plasmid</keyword>
<sequence length="131" mass="14864">MRKSLSERIAERAKKKKPSRNAQNRAAFLAIRTDIKEALNDDWPLKNIWETLHEEGKVTFSYQAFLGYTNRLIFASKPDESRTRTSAISEKRKTPNVGKLATQATQKTTTQKPAALPGFTFNANPNKKDLL</sequence>
<protein>
    <recommendedName>
        <fullName evidence="4">TraK</fullName>
    </recommendedName>
</protein>
<geneLocation type="plasmid" evidence="2 3">
    <name>pXFAS01</name>
</geneLocation>
<dbReference type="HOGENOM" id="CLU_147357_1_0_6"/>
<gene>
    <name evidence="2" type="ordered locus">XfasM23_2251</name>
</gene>
<feature type="region of interest" description="Disordered" evidence="1">
    <location>
        <begin position="1"/>
        <end position="22"/>
    </location>
</feature>
<dbReference type="RefSeq" id="WP_012382838.1">
    <property type="nucleotide sequence ID" value="NC_010579.1"/>
</dbReference>
<dbReference type="Proteomes" id="UP000001698">
    <property type="component" value="Plasmid pXFAS01"/>
</dbReference>
<feature type="compositionally biased region" description="Basic and acidic residues" evidence="1">
    <location>
        <begin position="79"/>
        <end position="93"/>
    </location>
</feature>